<organism evidence="7 8">
    <name type="scientific">Edaphosphingomonas laterariae</name>
    <dbReference type="NCBI Taxonomy" id="861865"/>
    <lineage>
        <taxon>Bacteria</taxon>
        <taxon>Pseudomonadati</taxon>
        <taxon>Pseudomonadota</taxon>
        <taxon>Alphaproteobacteria</taxon>
        <taxon>Sphingomonadales</taxon>
        <taxon>Rhizorhabdaceae</taxon>
        <taxon>Edaphosphingomonas</taxon>
    </lineage>
</organism>
<dbReference type="PANTHER" id="PTHR43531:SF11">
    <property type="entry name" value="METHYL-ACCEPTING CHEMOTAXIS PROTEIN 3"/>
    <property type="match status" value="1"/>
</dbReference>
<comment type="similarity">
    <text evidence="3">Belongs to the methyl-accepting chemotaxis (MCP) protein family.</text>
</comment>
<dbReference type="Pfam" id="PF00015">
    <property type="entry name" value="MCPsignal"/>
    <property type="match status" value="1"/>
</dbReference>
<dbReference type="PROSITE" id="PS50111">
    <property type="entry name" value="CHEMOTAXIS_TRANSDUC_2"/>
    <property type="match status" value="1"/>
</dbReference>
<dbReference type="Proteomes" id="UP000198281">
    <property type="component" value="Unassembled WGS sequence"/>
</dbReference>
<dbReference type="Pfam" id="PF11563">
    <property type="entry name" value="Protoglobin"/>
    <property type="match status" value="1"/>
</dbReference>
<evidence type="ECO:0000313" key="8">
    <source>
        <dbReference type="Proteomes" id="UP000198281"/>
    </source>
</evidence>
<dbReference type="GO" id="GO:0019825">
    <property type="term" value="F:oxygen binding"/>
    <property type="evidence" value="ECO:0007669"/>
    <property type="project" value="InterPro"/>
</dbReference>
<dbReference type="GO" id="GO:0006935">
    <property type="term" value="P:chemotaxis"/>
    <property type="evidence" value="ECO:0007669"/>
    <property type="project" value="UniProtKB-KW"/>
</dbReference>
<gene>
    <name evidence="7" type="ORF">SAMN06295912_12937</name>
</gene>
<dbReference type="OrthoDB" id="5292010at2"/>
<accession>A0A239J295</accession>
<name>A0A239J295_9SPHN</name>
<dbReference type="PRINTS" id="PR00260">
    <property type="entry name" value="CHEMTRNSDUCR"/>
</dbReference>
<evidence type="ECO:0000259" key="6">
    <source>
        <dbReference type="PROSITE" id="PS50885"/>
    </source>
</evidence>
<dbReference type="PANTHER" id="PTHR43531">
    <property type="entry name" value="PROTEIN ICFG"/>
    <property type="match status" value="1"/>
</dbReference>
<evidence type="ECO:0000256" key="2">
    <source>
        <dbReference type="ARBA" id="ARBA00022500"/>
    </source>
</evidence>
<dbReference type="AlphaFoldDB" id="A0A239J295"/>
<sequence>MPVTSFTESSFPVNYFSLDENNYAVFPEIARAVERAAPDALDRFYAKVQETPETARFFSSTAMINHAKGKQLDHWRDMFSSRMDERYVAKAETIGNVHARIGLEPTWYIGGYALVLEAMIGRLLTESLRARLGGKQIARVVSTLVKCALVDMDIALSAYFRAEEAARVAVIDKVGQAMDRLAQGDFTAELDGLPASYAKLVDDFNSMRLRMRDTLMQVSDTADSINTGASEISQATDDLSRRTEQQAASLEETAAAMDQITQAVRDTAQGAALVNNSVGDAQADANEGGRVVREAIEAMDGIEKSAQEIAQIIGVIDGIAFQTNLLALNAGVEAARAGDAGKGFAVVANEVRALAQRSADAAKDIKGLIGASSKQVESGVQLVGQTGQVLDRMLTKISEIAGLANRISTSAEAQAASMQQVNSAAADMDKMTQQNAAMVEQSAAAARNLEAEADQLITLVQHFRLGQQRIARAAPARPAQRSAPQPVSRPAVAGNLALAMDPAAQDDWTDF</sequence>
<feature type="domain" description="Methyl-accepting transducer" evidence="5">
    <location>
        <begin position="221"/>
        <end position="450"/>
    </location>
</feature>
<dbReference type="GO" id="GO:0016020">
    <property type="term" value="C:membrane"/>
    <property type="evidence" value="ECO:0007669"/>
    <property type="project" value="UniProtKB-SubCell"/>
</dbReference>
<dbReference type="InterPro" id="IPR009050">
    <property type="entry name" value="Globin-like_sf"/>
</dbReference>
<proteinExistence type="inferred from homology"/>
<comment type="subcellular location">
    <subcellularLocation>
        <location evidence="1">Membrane</location>
    </subcellularLocation>
</comment>
<dbReference type="CDD" id="cd11386">
    <property type="entry name" value="MCP_signal"/>
    <property type="match status" value="1"/>
</dbReference>
<dbReference type="Gene3D" id="1.10.490.10">
    <property type="entry name" value="Globins"/>
    <property type="match status" value="1"/>
</dbReference>
<reference evidence="8" key="1">
    <citation type="submission" date="2017-06" db="EMBL/GenBank/DDBJ databases">
        <authorList>
            <person name="Varghese N."/>
            <person name="Submissions S."/>
        </authorList>
    </citation>
    <scope>NUCLEOTIDE SEQUENCE [LARGE SCALE GENOMIC DNA]</scope>
    <source>
        <strain evidence="8">LNB2</strain>
    </source>
</reference>
<dbReference type="EMBL" id="FZOS01000029">
    <property type="protein sequence ID" value="SNS99919.1"/>
    <property type="molecule type" value="Genomic_DNA"/>
</dbReference>
<protein>
    <submittedName>
        <fullName evidence="7">Methyl-accepting chemotaxis protein</fullName>
    </submittedName>
</protein>
<dbReference type="InterPro" id="IPR039379">
    <property type="entry name" value="Protoglobin_sensor_dom"/>
</dbReference>
<dbReference type="SUPFAM" id="SSF46458">
    <property type="entry name" value="Globin-like"/>
    <property type="match status" value="1"/>
</dbReference>
<dbReference type="InterPro" id="IPR004090">
    <property type="entry name" value="Chemotax_Me-accpt_rcpt"/>
</dbReference>
<dbReference type="SMART" id="SM00283">
    <property type="entry name" value="MA"/>
    <property type="match status" value="1"/>
</dbReference>
<feature type="domain" description="HAMP" evidence="6">
    <location>
        <begin position="165"/>
        <end position="216"/>
    </location>
</feature>
<keyword evidence="4" id="KW-0807">Transducer</keyword>
<dbReference type="InterPro" id="IPR012292">
    <property type="entry name" value="Globin/Proto"/>
</dbReference>
<dbReference type="CDD" id="cd01068">
    <property type="entry name" value="globin_sensor"/>
    <property type="match status" value="1"/>
</dbReference>
<dbReference type="GO" id="GO:0007165">
    <property type="term" value="P:signal transduction"/>
    <property type="evidence" value="ECO:0007669"/>
    <property type="project" value="UniProtKB-KW"/>
</dbReference>
<dbReference type="FunFam" id="1.10.287.950:FF:000001">
    <property type="entry name" value="Methyl-accepting chemotaxis sensory transducer"/>
    <property type="match status" value="1"/>
</dbReference>
<dbReference type="InterPro" id="IPR051310">
    <property type="entry name" value="MCP_chemotaxis"/>
</dbReference>
<dbReference type="PROSITE" id="PS50885">
    <property type="entry name" value="HAMP"/>
    <property type="match status" value="1"/>
</dbReference>
<dbReference type="GO" id="GO:0020037">
    <property type="term" value="F:heme binding"/>
    <property type="evidence" value="ECO:0007669"/>
    <property type="project" value="InterPro"/>
</dbReference>
<dbReference type="InterPro" id="IPR004089">
    <property type="entry name" value="MCPsignal_dom"/>
</dbReference>
<dbReference type="SUPFAM" id="SSF58104">
    <property type="entry name" value="Methyl-accepting chemotaxis protein (MCP) signaling domain"/>
    <property type="match status" value="1"/>
</dbReference>
<dbReference type="Gene3D" id="1.10.287.950">
    <property type="entry name" value="Methyl-accepting chemotaxis protein"/>
    <property type="match status" value="1"/>
</dbReference>
<evidence type="ECO:0000256" key="4">
    <source>
        <dbReference type="PROSITE-ProRule" id="PRU00284"/>
    </source>
</evidence>
<evidence type="ECO:0000313" key="7">
    <source>
        <dbReference type="EMBL" id="SNS99919.1"/>
    </source>
</evidence>
<dbReference type="InterPro" id="IPR044398">
    <property type="entry name" value="Globin-sensor_dom"/>
</dbReference>
<dbReference type="GO" id="GO:0004888">
    <property type="term" value="F:transmembrane signaling receptor activity"/>
    <property type="evidence" value="ECO:0007669"/>
    <property type="project" value="InterPro"/>
</dbReference>
<evidence type="ECO:0000256" key="1">
    <source>
        <dbReference type="ARBA" id="ARBA00004370"/>
    </source>
</evidence>
<dbReference type="InterPro" id="IPR003660">
    <property type="entry name" value="HAMP_dom"/>
</dbReference>
<keyword evidence="2" id="KW-0145">Chemotaxis</keyword>
<evidence type="ECO:0000256" key="3">
    <source>
        <dbReference type="ARBA" id="ARBA00029447"/>
    </source>
</evidence>
<keyword evidence="8" id="KW-1185">Reference proteome</keyword>
<dbReference type="SMART" id="SM00304">
    <property type="entry name" value="HAMP"/>
    <property type="match status" value="1"/>
</dbReference>
<evidence type="ECO:0000259" key="5">
    <source>
        <dbReference type="PROSITE" id="PS50111"/>
    </source>
</evidence>